<evidence type="ECO:0000256" key="1">
    <source>
        <dbReference type="ARBA" id="ARBA00022491"/>
    </source>
</evidence>
<evidence type="ECO:0000256" key="3">
    <source>
        <dbReference type="PROSITE-ProRule" id="PRU00335"/>
    </source>
</evidence>
<dbReference type="Pfam" id="PF00440">
    <property type="entry name" value="TetR_N"/>
    <property type="match status" value="1"/>
</dbReference>
<dbReference type="InterPro" id="IPR050624">
    <property type="entry name" value="HTH-type_Tx_Regulator"/>
</dbReference>
<dbReference type="GO" id="GO:0003677">
    <property type="term" value="F:DNA binding"/>
    <property type="evidence" value="ECO:0007669"/>
    <property type="project" value="UniProtKB-UniRule"/>
</dbReference>
<comment type="caution">
    <text evidence="5">The sequence shown here is derived from an EMBL/GenBank/DDBJ whole genome shotgun (WGS) entry which is preliminary data.</text>
</comment>
<dbReference type="Gene3D" id="1.10.10.60">
    <property type="entry name" value="Homeodomain-like"/>
    <property type="match status" value="1"/>
</dbReference>
<dbReference type="PRINTS" id="PR00455">
    <property type="entry name" value="HTHTETR"/>
</dbReference>
<evidence type="ECO:0000256" key="2">
    <source>
        <dbReference type="ARBA" id="ARBA00023125"/>
    </source>
</evidence>
<dbReference type="Pfam" id="PF17932">
    <property type="entry name" value="TetR_C_24"/>
    <property type="match status" value="1"/>
</dbReference>
<name>A0A6I2M5Q2_9BACI</name>
<dbReference type="PANTHER" id="PTHR43479:SF11">
    <property type="entry name" value="ACREF_ENVCD OPERON REPRESSOR-RELATED"/>
    <property type="match status" value="1"/>
</dbReference>
<dbReference type="AlphaFoldDB" id="A0A6I2M5Q2"/>
<dbReference type="Gene3D" id="1.10.357.10">
    <property type="entry name" value="Tetracycline Repressor, domain 2"/>
    <property type="match status" value="1"/>
</dbReference>
<proteinExistence type="predicted"/>
<dbReference type="PROSITE" id="PS50977">
    <property type="entry name" value="HTH_TETR_2"/>
    <property type="match status" value="1"/>
</dbReference>
<dbReference type="InterPro" id="IPR001647">
    <property type="entry name" value="HTH_TetR"/>
</dbReference>
<gene>
    <name evidence="5" type="ORF">GJU41_05815</name>
</gene>
<dbReference type="RefSeq" id="WP_154318143.1">
    <property type="nucleotide sequence ID" value="NZ_CAJFZX010000003.1"/>
</dbReference>
<keyword evidence="6" id="KW-1185">Reference proteome</keyword>
<evidence type="ECO:0000259" key="4">
    <source>
        <dbReference type="PROSITE" id="PS50977"/>
    </source>
</evidence>
<feature type="domain" description="HTH tetR-type" evidence="4">
    <location>
        <begin position="1"/>
        <end position="59"/>
    </location>
</feature>
<dbReference type="InterPro" id="IPR036271">
    <property type="entry name" value="Tet_transcr_reg_TetR-rel_C_sf"/>
</dbReference>
<dbReference type="PANTHER" id="PTHR43479">
    <property type="entry name" value="ACREF/ENVCD OPERON REPRESSOR-RELATED"/>
    <property type="match status" value="1"/>
</dbReference>
<keyword evidence="2 3" id="KW-0238">DNA-binding</keyword>
<sequence>MKEKIIQQSIQLFGEKGFKETSIQDIVDALSVTKGTFYYYYKSKTELLMAIHLKYIDDLLRKQEEIIQDDAKMYKDKLHEMVYMLIHDIEKEGLSAKVFFREMRNLSEEDMAEVVAKRDLFRVKIQQVLEAGIAAGEFRSDLPMDIVTFGILGMTNWSYFWFDPNGRVSDREVSDIFLKIVLEGLNK</sequence>
<dbReference type="InterPro" id="IPR041490">
    <property type="entry name" value="KstR2_TetR_C"/>
</dbReference>
<keyword evidence="1" id="KW-0678">Repressor</keyword>
<dbReference type="EMBL" id="WKKF01000001">
    <property type="protein sequence ID" value="MRX53480.1"/>
    <property type="molecule type" value="Genomic_DNA"/>
</dbReference>
<protein>
    <submittedName>
        <fullName evidence="5">TetR family transcriptional regulator</fullName>
    </submittedName>
</protein>
<feature type="DNA-binding region" description="H-T-H motif" evidence="3">
    <location>
        <begin position="22"/>
        <end position="41"/>
    </location>
</feature>
<dbReference type="SUPFAM" id="SSF48498">
    <property type="entry name" value="Tetracyclin repressor-like, C-terminal domain"/>
    <property type="match status" value="1"/>
</dbReference>
<organism evidence="5 6">
    <name type="scientific">Metabacillus idriensis</name>
    <dbReference type="NCBI Taxonomy" id="324768"/>
    <lineage>
        <taxon>Bacteria</taxon>
        <taxon>Bacillati</taxon>
        <taxon>Bacillota</taxon>
        <taxon>Bacilli</taxon>
        <taxon>Bacillales</taxon>
        <taxon>Bacillaceae</taxon>
        <taxon>Metabacillus</taxon>
    </lineage>
</organism>
<dbReference type="InterPro" id="IPR009057">
    <property type="entry name" value="Homeodomain-like_sf"/>
</dbReference>
<dbReference type="Proteomes" id="UP000441585">
    <property type="component" value="Unassembled WGS sequence"/>
</dbReference>
<dbReference type="SUPFAM" id="SSF46689">
    <property type="entry name" value="Homeodomain-like"/>
    <property type="match status" value="1"/>
</dbReference>
<evidence type="ECO:0000313" key="5">
    <source>
        <dbReference type="EMBL" id="MRX53480.1"/>
    </source>
</evidence>
<reference evidence="5 6" key="1">
    <citation type="submission" date="2019-11" db="EMBL/GenBank/DDBJ databases">
        <title>Bacillus idriensis genome.</title>
        <authorList>
            <person name="Konopka E.N."/>
            <person name="Newman J.D."/>
        </authorList>
    </citation>
    <scope>NUCLEOTIDE SEQUENCE [LARGE SCALE GENOMIC DNA]</scope>
    <source>
        <strain evidence="5 6">DSM 19097</strain>
    </source>
</reference>
<evidence type="ECO:0000313" key="6">
    <source>
        <dbReference type="Proteomes" id="UP000441585"/>
    </source>
</evidence>
<accession>A0A6I2M5Q2</accession>